<dbReference type="EMBL" id="JAADJG010000359">
    <property type="protein sequence ID" value="KAF4448112.1"/>
    <property type="molecule type" value="Genomic_DNA"/>
</dbReference>
<comment type="caution">
    <text evidence="1">The sequence shown here is derived from an EMBL/GenBank/DDBJ whole genome shotgun (WGS) entry which is preliminary data.</text>
</comment>
<organism evidence="1 2">
    <name type="scientific">Fusarium austroafricanum</name>
    <dbReference type="NCBI Taxonomy" id="2364996"/>
    <lineage>
        <taxon>Eukaryota</taxon>
        <taxon>Fungi</taxon>
        <taxon>Dikarya</taxon>
        <taxon>Ascomycota</taxon>
        <taxon>Pezizomycotina</taxon>
        <taxon>Sordariomycetes</taxon>
        <taxon>Hypocreomycetidae</taxon>
        <taxon>Hypocreales</taxon>
        <taxon>Nectriaceae</taxon>
        <taxon>Fusarium</taxon>
        <taxon>Fusarium concolor species complex</taxon>
    </lineage>
</organism>
<evidence type="ECO:0000313" key="1">
    <source>
        <dbReference type="EMBL" id="KAF4448112.1"/>
    </source>
</evidence>
<reference evidence="1" key="1">
    <citation type="submission" date="2020-01" db="EMBL/GenBank/DDBJ databases">
        <title>Identification and distribution of gene clusters putatively required for synthesis of sphingolipid metabolism inhibitors in phylogenetically diverse species of the filamentous fungus Fusarium.</title>
        <authorList>
            <person name="Kim H.-S."/>
            <person name="Busman M."/>
            <person name="Brown D.W."/>
            <person name="Divon H."/>
            <person name="Uhlig S."/>
            <person name="Proctor R.H."/>
        </authorList>
    </citation>
    <scope>NUCLEOTIDE SEQUENCE</scope>
    <source>
        <strain evidence="1">NRRL 53441</strain>
    </source>
</reference>
<evidence type="ECO:0000313" key="2">
    <source>
        <dbReference type="Proteomes" id="UP000605986"/>
    </source>
</evidence>
<proteinExistence type="predicted"/>
<dbReference type="OrthoDB" id="3549294at2759"/>
<protein>
    <submittedName>
        <fullName evidence="1">Uncharacterized protein</fullName>
    </submittedName>
</protein>
<dbReference type="Proteomes" id="UP000605986">
    <property type="component" value="Unassembled WGS sequence"/>
</dbReference>
<gene>
    <name evidence="1" type="ORF">F53441_8428</name>
</gene>
<accession>A0A8H4P4N0</accession>
<sequence>MDAASLEALYNGPETEVIFKRSLLKWRSVLIRARSLSSIPPSSLDLSRCLGHIPSLPDTIPRDSRWIEGYSTWRNIEPQCDLGTRTELPKKIFLTKRHLTSLSVSSLPNFQIWDKNANNGIALLTLGWSYILSAALGERQGLPLVYCQATPSSCPPSCPSTTLDLRYASPAEQEWWRAITARGVDDIGIEIKVGDIGDGAEASQGPPSALEAACYLARLCDAYGLGSQASAALSAALTIPLHADVSCFDSSKIELPRPTFATHAICPPPTSIPTDFNLIGHLMTLSLSPWVMGPALWSVFWDPDVPCNTAGAWVLPIADALQPLINQDRMDLLAKGLSFTTVAPLWLGLAICGRQIITNCIYSSLAKLLDYPFFRPDIDAAAWTGTAQSFLDCHQTRPCHDGMVSRADVWRLRHSCSQLYEDNGFSYTPAYGWPPFGQMRVTDVELEIRDYLTCSHDWTYSHWTWSLSDAVDHGFSVDVRDSRLPKETVLIRAPPHNSEMKAHEAIRKNSEKATKSVFWWCSNQVEKGFGQTIVPRRFGPDKPLEIKEGGESMDPKLIQAWLQTITT</sequence>
<keyword evidence="2" id="KW-1185">Reference proteome</keyword>
<dbReference type="AlphaFoldDB" id="A0A8H4P4N0"/>
<name>A0A8H4P4N0_9HYPO</name>